<organism evidence="1 2">
    <name type="scientific">Segatella copri</name>
    <dbReference type="NCBI Taxonomy" id="165179"/>
    <lineage>
        <taxon>Bacteria</taxon>
        <taxon>Pseudomonadati</taxon>
        <taxon>Bacteroidota</taxon>
        <taxon>Bacteroidia</taxon>
        <taxon>Bacteroidales</taxon>
        <taxon>Prevotellaceae</taxon>
        <taxon>Segatella</taxon>
    </lineage>
</organism>
<proteinExistence type="predicted"/>
<dbReference type="AlphaFoldDB" id="A0AA90UZM4"/>
<gene>
    <name evidence="1" type="ORF">F7D74_06315</name>
</gene>
<protein>
    <submittedName>
        <fullName evidence="1">Uncharacterized protein</fullName>
    </submittedName>
</protein>
<dbReference type="RefSeq" id="WP_153118704.1">
    <property type="nucleotide sequence ID" value="NZ_VZCC01000035.1"/>
</dbReference>
<name>A0AA90UZM4_9BACT</name>
<dbReference type="Proteomes" id="UP000421408">
    <property type="component" value="Unassembled WGS sequence"/>
</dbReference>
<accession>A0AA90UZM4</accession>
<sequence>MEENRINEIGKISLPDKVCNILKAIGSYCPFTAPIVSLLSDFQNHKQNLLIEDVLKKAFAMIDELDNRVRNMEYINSQEFICDLLRTVDYSKDEIDENKRIMYAKYLTACCHIDNAENRCKRMFLELMEKIDGLDFYILKSLKNTFDGKDAVDRIFSTYKNEYNSEISKRVVMNHFYFLISLGLIEMSDQEEVESFLKKYNIKLSKRTFIKEHMYQRTTLGDDLYQFISKIDTSSCYKAD</sequence>
<dbReference type="EMBL" id="VZCC01000035">
    <property type="protein sequence ID" value="MQN83600.1"/>
    <property type="molecule type" value="Genomic_DNA"/>
</dbReference>
<evidence type="ECO:0000313" key="2">
    <source>
        <dbReference type="Proteomes" id="UP000421408"/>
    </source>
</evidence>
<evidence type="ECO:0000313" key="1">
    <source>
        <dbReference type="EMBL" id="MQN83600.1"/>
    </source>
</evidence>
<reference evidence="2" key="1">
    <citation type="submission" date="2019-09" db="EMBL/GenBank/DDBJ databases">
        <title>Distinct polysaccharide growth profiles of human intestinal Prevotella copri isolates.</title>
        <authorList>
            <person name="Fehlner-Peach H."/>
            <person name="Magnabosco C."/>
            <person name="Raghavan V."/>
            <person name="Scher J.U."/>
            <person name="Tett A."/>
            <person name="Cox L.M."/>
            <person name="Gottsegen C."/>
            <person name="Watters A."/>
            <person name="Wiltshire- Gordon J.D."/>
            <person name="Segata N."/>
            <person name="Bonneau R."/>
            <person name="Littman D.R."/>
        </authorList>
    </citation>
    <scope>NUCLEOTIDE SEQUENCE [LARGE SCALE GENOMIC DNA]</scope>
    <source>
        <strain evidence="2">iAA108</strain>
    </source>
</reference>
<comment type="caution">
    <text evidence="1">The sequence shown here is derived from an EMBL/GenBank/DDBJ whole genome shotgun (WGS) entry which is preliminary data.</text>
</comment>